<accession>A0A4S4KWV7</accession>
<dbReference type="Proteomes" id="UP000308199">
    <property type="component" value="Unassembled WGS sequence"/>
</dbReference>
<protein>
    <recommendedName>
        <fullName evidence="5">F-box domain-containing protein</fullName>
    </recommendedName>
</protein>
<dbReference type="InterPro" id="IPR001810">
    <property type="entry name" value="F-box_dom"/>
</dbReference>
<dbReference type="PROSITE" id="PS50181">
    <property type="entry name" value="FBOX"/>
    <property type="match status" value="1"/>
</dbReference>
<gene>
    <name evidence="6" type="ORF">EW145_g6420</name>
</gene>
<dbReference type="InterPro" id="IPR036047">
    <property type="entry name" value="F-box-like_dom_sf"/>
</dbReference>
<dbReference type="SUPFAM" id="SSF81383">
    <property type="entry name" value="F-box domain"/>
    <property type="match status" value="1"/>
</dbReference>
<keyword evidence="2" id="KW-0175">Coiled coil</keyword>
<name>A0A4S4KWV7_9AGAM</name>
<proteinExistence type="inferred from homology"/>
<feature type="domain" description="F-box" evidence="5">
    <location>
        <begin position="250"/>
        <end position="299"/>
    </location>
</feature>
<comment type="caution">
    <text evidence="6">The sequence shown here is derived from an EMBL/GenBank/DDBJ whole genome shotgun (WGS) entry which is preliminary data.</text>
</comment>
<dbReference type="InterPro" id="IPR021765">
    <property type="entry name" value="UstYa-like"/>
</dbReference>
<dbReference type="EMBL" id="SGPK01000481">
    <property type="protein sequence ID" value="THH03235.1"/>
    <property type="molecule type" value="Genomic_DNA"/>
</dbReference>
<dbReference type="Pfam" id="PF11807">
    <property type="entry name" value="UstYa"/>
    <property type="match status" value="1"/>
</dbReference>
<evidence type="ECO:0000313" key="6">
    <source>
        <dbReference type="EMBL" id="THH03235.1"/>
    </source>
</evidence>
<keyword evidence="4" id="KW-0472">Membrane</keyword>
<dbReference type="AlphaFoldDB" id="A0A4S4KWV7"/>
<feature type="region of interest" description="Disordered" evidence="3">
    <location>
        <begin position="182"/>
        <end position="238"/>
    </location>
</feature>
<evidence type="ECO:0000256" key="4">
    <source>
        <dbReference type="SAM" id="Phobius"/>
    </source>
</evidence>
<feature type="coiled-coil region" evidence="2">
    <location>
        <begin position="493"/>
        <end position="527"/>
    </location>
</feature>
<evidence type="ECO:0000313" key="7">
    <source>
        <dbReference type="Proteomes" id="UP000308199"/>
    </source>
</evidence>
<keyword evidence="4" id="KW-0812">Transmembrane</keyword>
<evidence type="ECO:0000256" key="3">
    <source>
        <dbReference type="SAM" id="MobiDB-lite"/>
    </source>
</evidence>
<keyword evidence="7" id="KW-1185">Reference proteome</keyword>
<reference evidence="6 7" key="1">
    <citation type="submission" date="2019-02" db="EMBL/GenBank/DDBJ databases">
        <title>Genome sequencing of the rare red list fungi Phellinidium pouzarii.</title>
        <authorList>
            <person name="Buettner E."/>
            <person name="Kellner H."/>
        </authorList>
    </citation>
    <scope>NUCLEOTIDE SEQUENCE [LARGE SCALE GENOMIC DNA]</scope>
    <source>
        <strain evidence="6 7">DSM 108285</strain>
    </source>
</reference>
<evidence type="ECO:0000256" key="2">
    <source>
        <dbReference type="SAM" id="Coils"/>
    </source>
</evidence>
<dbReference type="OrthoDB" id="3687641at2759"/>
<comment type="similarity">
    <text evidence="1">Belongs to the ustYa family.</text>
</comment>
<keyword evidence="4" id="KW-1133">Transmembrane helix</keyword>
<feature type="compositionally biased region" description="Basic and acidic residues" evidence="3">
    <location>
        <begin position="221"/>
        <end position="230"/>
    </location>
</feature>
<dbReference type="SMART" id="SM00256">
    <property type="entry name" value="FBOX"/>
    <property type="match status" value="1"/>
</dbReference>
<dbReference type="CDD" id="cd09917">
    <property type="entry name" value="F-box_SF"/>
    <property type="match status" value="1"/>
</dbReference>
<dbReference type="GO" id="GO:0043386">
    <property type="term" value="P:mycotoxin biosynthetic process"/>
    <property type="evidence" value="ECO:0007669"/>
    <property type="project" value="InterPro"/>
</dbReference>
<feature type="transmembrane region" description="Helical" evidence="4">
    <location>
        <begin position="20"/>
        <end position="39"/>
    </location>
</feature>
<evidence type="ECO:0000259" key="5">
    <source>
        <dbReference type="PROSITE" id="PS50181"/>
    </source>
</evidence>
<organism evidence="6 7">
    <name type="scientific">Phellinidium pouzarii</name>
    <dbReference type="NCBI Taxonomy" id="167371"/>
    <lineage>
        <taxon>Eukaryota</taxon>
        <taxon>Fungi</taxon>
        <taxon>Dikarya</taxon>
        <taxon>Basidiomycota</taxon>
        <taxon>Agaricomycotina</taxon>
        <taxon>Agaricomycetes</taxon>
        <taxon>Hymenochaetales</taxon>
        <taxon>Hymenochaetaceae</taxon>
        <taxon>Phellinidium</taxon>
    </lineage>
</organism>
<evidence type="ECO:0000256" key="1">
    <source>
        <dbReference type="ARBA" id="ARBA00035112"/>
    </source>
</evidence>
<sequence>MKEQVASEGDKQSSSVGLRLAIAGLIFITTLNVFLPIYIPVPTSIPLALNALKREQIRAASGEGFPRELDLTLKQVALTVEDSVNFQLDSVEGAAQWGAIQPSGGGYITLGTDTKRRRFRLSMFHALECMDIIRQDVLRRKADRETPATPEAHSCLDYVRQTIQCRSDMQLEQVRSEYGGKRAQNLPLGDVGATSVSVPDDSQVEQDERPKKRARTRKRGTVAEESKDADAGSSSVAIRKPSRKRLAGRLAMMMSMPIDVFCEIAQYLSPYDLLRLSRPSKTLRELLVSKSSRVIWHTAEESVGLPACPLGFSSPQYAALIFDTFCMRNQWGTNTSQIPQEHIENPEIFMLVPINENSLAFQQKDLRDSHNIMEFTRFAYYEPHFMAIYKKYSAFEKSSADRKKFAEERRIEVCQIWSGIQALEAWIIKARQTRVDDNNKAMESRLNNIHKNLAELNYTKEDLCTTYDEKDWKWDALIKQPRALTDRIWSYIRPQLEETIRLRREKIAQIEKERRRKERKNELIEFAWTFISSDEGKTCCVIASDFLELPLFQDVINNDEAGTIILQEHFEALKQNLLELSESRIEKVATLVASSIISTRLELGLQDISTSISSKNIIHGIKQGFVNNVDILQHPTSFIGKKIGNAVFEINNVLYTFPVILETLRSCCLRCFRLPRCDYIASGKASKEVPDGSALSIADALYASVGVASTLAGMEALGKSFVFMRCSPSIRML</sequence>
<feature type="compositionally biased region" description="Basic residues" evidence="3">
    <location>
        <begin position="211"/>
        <end position="220"/>
    </location>
</feature>
<dbReference type="Pfam" id="PF00646">
    <property type="entry name" value="F-box"/>
    <property type="match status" value="1"/>
</dbReference>